<evidence type="ECO:0000256" key="1">
    <source>
        <dbReference type="SAM" id="MobiDB-lite"/>
    </source>
</evidence>
<dbReference type="Proteomes" id="UP000663868">
    <property type="component" value="Unassembled WGS sequence"/>
</dbReference>
<dbReference type="AlphaFoldDB" id="A0A820N8Y4"/>
<feature type="compositionally biased region" description="Low complexity" evidence="1">
    <location>
        <begin position="16"/>
        <end position="32"/>
    </location>
</feature>
<protein>
    <submittedName>
        <fullName evidence="2">Uncharacterized protein</fullName>
    </submittedName>
</protein>
<evidence type="ECO:0000313" key="2">
    <source>
        <dbReference type="EMBL" id="CAF4384322.1"/>
    </source>
</evidence>
<reference evidence="2" key="1">
    <citation type="submission" date="2021-02" db="EMBL/GenBank/DDBJ databases">
        <authorList>
            <person name="Nowell W R."/>
        </authorList>
    </citation>
    <scope>NUCLEOTIDE SEQUENCE</scope>
</reference>
<feature type="non-terminal residue" evidence="2">
    <location>
        <position position="88"/>
    </location>
</feature>
<sequence>TLPNHFDQINLDNNYYSSQQQASPPSSQQNNNHSLPTTPGVTNSLRQRDFYAAFIDDMSPSYCHNQSPVNIKTNVNQKSPTIPDIILT</sequence>
<feature type="non-terminal residue" evidence="2">
    <location>
        <position position="1"/>
    </location>
</feature>
<dbReference type="EMBL" id="CAJOBB010022387">
    <property type="protein sequence ID" value="CAF4384322.1"/>
    <property type="molecule type" value="Genomic_DNA"/>
</dbReference>
<name>A0A820N8Y4_9BILA</name>
<comment type="caution">
    <text evidence="2">The sequence shown here is derived from an EMBL/GenBank/DDBJ whole genome shotgun (WGS) entry which is preliminary data.</text>
</comment>
<organism evidence="2 3">
    <name type="scientific">Adineta steineri</name>
    <dbReference type="NCBI Taxonomy" id="433720"/>
    <lineage>
        <taxon>Eukaryota</taxon>
        <taxon>Metazoa</taxon>
        <taxon>Spiralia</taxon>
        <taxon>Gnathifera</taxon>
        <taxon>Rotifera</taxon>
        <taxon>Eurotatoria</taxon>
        <taxon>Bdelloidea</taxon>
        <taxon>Adinetida</taxon>
        <taxon>Adinetidae</taxon>
        <taxon>Adineta</taxon>
    </lineage>
</organism>
<evidence type="ECO:0000313" key="3">
    <source>
        <dbReference type="Proteomes" id="UP000663868"/>
    </source>
</evidence>
<gene>
    <name evidence="2" type="ORF">KXQ929_LOCUS50092</name>
</gene>
<accession>A0A820N8Y4</accession>
<feature type="region of interest" description="Disordered" evidence="1">
    <location>
        <begin position="16"/>
        <end position="44"/>
    </location>
</feature>
<proteinExistence type="predicted"/>
<feature type="compositionally biased region" description="Polar residues" evidence="1">
    <location>
        <begin position="33"/>
        <end position="44"/>
    </location>
</feature>